<accession>A0ABD3BG25</accession>
<comment type="similarity">
    <text evidence="1 4">Belongs to the plant dirigent protein family.</text>
</comment>
<keyword evidence="6" id="KW-1185">Reference proteome</keyword>
<evidence type="ECO:0000256" key="2">
    <source>
        <dbReference type="ARBA" id="ARBA00011738"/>
    </source>
</evidence>
<comment type="caution">
    <text evidence="5">The sequence shown here is derived from an EMBL/GenBank/DDBJ whole genome shotgun (WGS) entry which is preliminary data.</text>
</comment>
<comment type="subcellular location">
    <subcellularLocation>
        <location evidence="4">Secreted</location>
        <location evidence="4">Extracellular space</location>
        <location evidence="4">Apoplast</location>
    </subcellularLocation>
</comment>
<dbReference type="InterPro" id="IPR004265">
    <property type="entry name" value="Dirigent"/>
</dbReference>
<dbReference type="Pfam" id="PF03018">
    <property type="entry name" value="Dirigent"/>
    <property type="match status" value="1"/>
</dbReference>
<proteinExistence type="inferred from homology"/>
<keyword evidence="4" id="KW-0052">Apoplast</keyword>
<dbReference type="EMBL" id="JAVIJP010000092">
    <property type="protein sequence ID" value="KAL3616355.1"/>
    <property type="molecule type" value="Genomic_DNA"/>
</dbReference>
<dbReference type="GO" id="GO:0048046">
    <property type="term" value="C:apoplast"/>
    <property type="evidence" value="ECO:0007669"/>
    <property type="project" value="UniProtKB-SubCell"/>
</dbReference>
<evidence type="ECO:0000256" key="3">
    <source>
        <dbReference type="ARBA" id="ARBA00022525"/>
    </source>
</evidence>
<evidence type="ECO:0000313" key="5">
    <source>
        <dbReference type="EMBL" id="KAL3616355.1"/>
    </source>
</evidence>
<feature type="signal peptide" evidence="4">
    <location>
        <begin position="1"/>
        <end position="28"/>
    </location>
</feature>
<comment type="function">
    <text evidence="4">Dirigent proteins impart stereoselectivity on the phenoxy radical-coupling reaction, yielding optically active lignans from two molecules of coniferyl alcohol in the biosynthesis of lignans, flavonolignans, and alkaloids and thus plays a central role in plant secondary metabolism.</text>
</comment>
<evidence type="ECO:0000256" key="1">
    <source>
        <dbReference type="ARBA" id="ARBA00010746"/>
    </source>
</evidence>
<dbReference type="Proteomes" id="UP001632038">
    <property type="component" value="Unassembled WGS sequence"/>
</dbReference>
<dbReference type="InterPro" id="IPR044859">
    <property type="entry name" value="Allene_oxi_cyc_Dirigent"/>
</dbReference>
<evidence type="ECO:0000256" key="4">
    <source>
        <dbReference type="RuleBase" id="RU363099"/>
    </source>
</evidence>
<dbReference type="Gene3D" id="2.40.480.10">
    <property type="entry name" value="Allene oxide cyclase-like"/>
    <property type="match status" value="1"/>
</dbReference>
<dbReference type="GO" id="GO:0009699">
    <property type="term" value="P:phenylpropanoid biosynthetic process"/>
    <property type="evidence" value="ECO:0007669"/>
    <property type="project" value="UniProtKB-ARBA"/>
</dbReference>
<evidence type="ECO:0000313" key="6">
    <source>
        <dbReference type="Proteomes" id="UP001632038"/>
    </source>
</evidence>
<keyword evidence="3 4" id="KW-0964">Secreted</keyword>
<comment type="subunit">
    <text evidence="2 4">Homodimer.</text>
</comment>
<gene>
    <name evidence="5" type="primary">DIR20</name>
    <name evidence="5" type="ORF">CASFOL_039745</name>
</gene>
<keyword evidence="4" id="KW-0732">Signal</keyword>
<reference evidence="6" key="1">
    <citation type="journal article" date="2024" name="IScience">
        <title>Strigolactones Initiate the Formation of Haustorium-like Structures in Castilleja.</title>
        <authorList>
            <person name="Buerger M."/>
            <person name="Peterson D."/>
            <person name="Chory J."/>
        </authorList>
    </citation>
    <scope>NUCLEOTIDE SEQUENCE [LARGE SCALE GENOMIC DNA]</scope>
</reference>
<protein>
    <recommendedName>
        <fullName evidence="4">Dirigent protein</fullName>
    </recommendedName>
</protein>
<dbReference type="AlphaFoldDB" id="A0ABD3BG25"/>
<name>A0ABD3BG25_9LAMI</name>
<feature type="chain" id="PRO_5044531079" description="Dirigent protein" evidence="4">
    <location>
        <begin position="29"/>
        <end position="197"/>
    </location>
</feature>
<organism evidence="5 6">
    <name type="scientific">Castilleja foliolosa</name>
    <dbReference type="NCBI Taxonomy" id="1961234"/>
    <lineage>
        <taxon>Eukaryota</taxon>
        <taxon>Viridiplantae</taxon>
        <taxon>Streptophyta</taxon>
        <taxon>Embryophyta</taxon>
        <taxon>Tracheophyta</taxon>
        <taxon>Spermatophyta</taxon>
        <taxon>Magnoliopsida</taxon>
        <taxon>eudicotyledons</taxon>
        <taxon>Gunneridae</taxon>
        <taxon>Pentapetalae</taxon>
        <taxon>asterids</taxon>
        <taxon>lamiids</taxon>
        <taxon>Lamiales</taxon>
        <taxon>Orobanchaceae</taxon>
        <taxon>Pedicularideae</taxon>
        <taxon>Castillejinae</taxon>
        <taxon>Castilleja</taxon>
    </lineage>
</organism>
<sequence>MANYTLLNFSFFCIISIFLSSILHQVNAESDDDLAHDLSAKHNHKHIHKPMKQKITKFKVYWQDVLSGSHPTSVNIVKSPTGTLFGNVNMMDNALTVGPNLTSKVVGRAQGFYAGEAQQDISALMVMNFVFTDGKYNGSTISILGRNHITSEVREMPVVGGIGLFRFARGFVEARTKMIDMKTGDATVEYSVYVMHY</sequence>
<dbReference type="PANTHER" id="PTHR21495">
    <property type="entry name" value="NUCLEOPORIN-RELATED"/>
    <property type="match status" value="1"/>
</dbReference>